<evidence type="ECO:0000313" key="17">
    <source>
        <dbReference type="EMBL" id="CAD9703919.1"/>
    </source>
</evidence>
<evidence type="ECO:0000256" key="4">
    <source>
        <dbReference type="ARBA" id="ARBA00022692"/>
    </source>
</evidence>
<evidence type="ECO:0000256" key="9">
    <source>
        <dbReference type="ARBA" id="ARBA00044656"/>
    </source>
</evidence>
<feature type="transmembrane region" description="Helical" evidence="15">
    <location>
        <begin position="290"/>
        <end position="312"/>
    </location>
</feature>
<dbReference type="PANTHER" id="PTHR48022">
    <property type="entry name" value="PLASTIDIC GLUCOSE TRANSPORTER 4"/>
    <property type="match status" value="1"/>
</dbReference>
<dbReference type="PROSITE" id="PS00216">
    <property type="entry name" value="SUGAR_TRANSPORT_1"/>
    <property type="match status" value="1"/>
</dbReference>
<name>A0A7S2WRU3_9STRA</name>
<gene>
    <name evidence="17" type="ORF">QSP1433_LOCUS15479</name>
</gene>
<organism evidence="17">
    <name type="scientific">Mucochytrium quahogii</name>
    <dbReference type="NCBI Taxonomy" id="96639"/>
    <lineage>
        <taxon>Eukaryota</taxon>
        <taxon>Sar</taxon>
        <taxon>Stramenopiles</taxon>
        <taxon>Bigyra</taxon>
        <taxon>Labyrinthulomycetes</taxon>
        <taxon>Thraustochytrida</taxon>
        <taxon>Thraustochytriidae</taxon>
        <taxon>Mucochytrium</taxon>
    </lineage>
</organism>
<protein>
    <recommendedName>
        <fullName evidence="13">Hexose transporter 1</fullName>
    </recommendedName>
</protein>
<evidence type="ECO:0000256" key="2">
    <source>
        <dbReference type="ARBA" id="ARBA00010992"/>
    </source>
</evidence>
<feature type="transmembrane region" description="Helical" evidence="15">
    <location>
        <begin position="112"/>
        <end position="133"/>
    </location>
</feature>
<evidence type="ECO:0000256" key="5">
    <source>
        <dbReference type="ARBA" id="ARBA00022989"/>
    </source>
</evidence>
<evidence type="ECO:0000256" key="12">
    <source>
        <dbReference type="ARBA" id="ARBA00044710"/>
    </source>
</evidence>
<keyword evidence="4 15" id="KW-0812">Transmembrane</keyword>
<evidence type="ECO:0000256" key="7">
    <source>
        <dbReference type="ARBA" id="ARBA00044637"/>
    </source>
</evidence>
<comment type="similarity">
    <text evidence="2 14">Belongs to the major facilitator superfamily. Sugar transporter (TC 2.A.1.1) family.</text>
</comment>
<keyword evidence="6 15" id="KW-0472">Membrane</keyword>
<keyword evidence="5 15" id="KW-1133">Transmembrane helix</keyword>
<evidence type="ECO:0000259" key="16">
    <source>
        <dbReference type="PROSITE" id="PS50850"/>
    </source>
</evidence>
<feature type="transmembrane region" description="Helical" evidence="15">
    <location>
        <begin position="170"/>
        <end position="192"/>
    </location>
</feature>
<evidence type="ECO:0000256" key="11">
    <source>
        <dbReference type="ARBA" id="ARBA00044668"/>
    </source>
</evidence>
<evidence type="ECO:0000256" key="14">
    <source>
        <dbReference type="RuleBase" id="RU003346"/>
    </source>
</evidence>
<proteinExistence type="inferred from homology"/>
<feature type="transmembrane region" description="Helical" evidence="15">
    <location>
        <begin position="454"/>
        <end position="475"/>
    </location>
</feature>
<accession>A0A7S2WRU3</accession>
<dbReference type="InterPro" id="IPR050360">
    <property type="entry name" value="MFS_Sugar_Transporters"/>
</dbReference>
<feature type="transmembrane region" description="Helical" evidence="15">
    <location>
        <begin position="198"/>
        <end position="221"/>
    </location>
</feature>
<comment type="catalytic activity">
    <reaction evidence="9">
        <text>D-xylose(out) = D-xylose(in)</text>
        <dbReference type="Rhea" id="RHEA:78427"/>
        <dbReference type="ChEBI" id="CHEBI:53455"/>
    </reaction>
    <physiologicalReaction direction="left-to-right" evidence="9">
        <dbReference type="Rhea" id="RHEA:78428"/>
    </physiologicalReaction>
</comment>
<dbReference type="InterPro" id="IPR005828">
    <property type="entry name" value="MFS_sugar_transport-like"/>
</dbReference>
<comment type="subcellular location">
    <subcellularLocation>
        <location evidence="1">Membrane</location>
        <topology evidence="1">Multi-pass membrane protein</topology>
    </subcellularLocation>
</comment>
<keyword evidence="14" id="KW-0813">Transport</keyword>
<evidence type="ECO:0000256" key="13">
    <source>
        <dbReference type="ARBA" id="ARBA00044780"/>
    </source>
</evidence>
<dbReference type="InterPro" id="IPR003663">
    <property type="entry name" value="Sugar/inositol_transpt"/>
</dbReference>
<sequence>MVAVVDPKGLSADVEPTTLNEIWIEAKNNPFTVVVCLFLALGGFAHGYDNGVIGGATVMQHFRTTMGWPQDAAQATPESTNQLMWIVTSFAIGATVSAFFGGQYADKYGRRIGFGTGALLFTIGGAVQCFGSSYIEMVIGRVIAGVAVGFLSCISPMYSSEVSTPMMRGVLTSFYQIYICVAIVIASLLNIALNNIAIGWRISLGVQVILGGIMTIGVLFMPESPKWLLRKNRKSDCIHALFRLRGCPNKVNDELLLLESEIEKEVEETGGGAQLSWAQMFSISRVRNTVIIGVLIQFFQIMTGVNAIMFYVPDMLAVIGIDALSSALAANCIFLLGVVVELFIVDLVGRRKLLLWGMNMQVVTLVTGGVIALGFHNDLAHQPVAEGLVVVCICLFLGAFGVGYGPGAWCYCSEMFSPMARGKGIGITTSANWGTSIITSVVTPHMYTSSWGTGGTLVFFGIISAVAVPFTYFMIPETKGVHLEGMTVLFNIKEYGGWAKFMRANASGKQPASAKLVKTVVCERPTEL</sequence>
<comment type="catalytic activity">
    <reaction evidence="7">
        <text>D-galactose(in) = D-galactose(out)</text>
        <dbReference type="Rhea" id="RHEA:34915"/>
        <dbReference type="ChEBI" id="CHEBI:4139"/>
    </reaction>
    <physiologicalReaction direction="right-to-left" evidence="7">
        <dbReference type="Rhea" id="RHEA:34917"/>
    </physiologicalReaction>
</comment>
<comment type="catalytic activity">
    <reaction evidence="11">
        <text>D-glucosamine(out) = D-glucosamine(in)</text>
        <dbReference type="Rhea" id="RHEA:78423"/>
        <dbReference type="ChEBI" id="CHEBI:58723"/>
    </reaction>
    <physiologicalReaction direction="left-to-right" evidence="11">
        <dbReference type="Rhea" id="RHEA:78424"/>
    </physiologicalReaction>
</comment>
<dbReference type="InterPro" id="IPR005829">
    <property type="entry name" value="Sugar_transporter_CS"/>
</dbReference>
<dbReference type="GO" id="GO:0005351">
    <property type="term" value="F:carbohydrate:proton symporter activity"/>
    <property type="evidence" value="ECO:0007669"/>
    <property type="project" value="TreeGrafter"/>
</dbReference>
<dbReference type="InterPro" id="IPR036259">
    <property type="entry name" value="MFS_trans_sf"/>
</dbReference>
<comment type="catalytic activity">
    <reaction evidence="8">
        <text>D-glucose(out) = D-glucose(in)</text>
        <dbReference type="Rhea" id="RHEA:60376"/>
        <dbReference type="ChEBI" id="CHEBI:4167"/>
    </reaction>
    <physiologicalReaction direction="left-to-right" evidence="8">
        <dbReference type="Rhea" id="RHEA:60377"/>
    </physiologicalReaction>
</comment>
<feature type="domain" description="Major facilitator superfamily (MFS) profile" evidence="16">
    <location>
        <begin position="35"/>
        <end position="479"/>
    </location>
</feature>
<dbReference type="Pfam" id="PF00083">
    <property type="entry name" value="Sugar_tr"/>
    <property type="match status" value="1"/>
</dbReference>
<feature type="transmembrane region" description="Helical" evidence="15">
    <location>
        <begin position="324"/>
        <end position="344"/>
    </location>
</feature>
<comment type="catalytic activity">
    <reaction evidence="12">
        <text>D-fructose(out) = D-fructose(in)</text>
        <dbReference type="Rhea" id="RHEA:60372"/>
        <dbReference type="ChEBI" id="CHEBI:37721"/>
    </reaction>
    <physiologicalReaction direction="left-to-right" evidence="12">
        <dbReference type="Rhea" id="RHEA:60373"/>
    </physiologicalReaction>
</comment>
<dbReference type="InterPro" id="IPR020846">
    <property type="entry name" value="MFS_dom"/>
</dbReference>
<evidence type="ECO:0000256" key="6">
    <source>
        <dbReference type="ARBA" id="ARBA00023136"/>
    </source>
</evidence>
<dbReference type="Gene3D" id="1.20.1250.20">
    <property type="entry name" value="MFS general substrate transporter like domains"/>
    <property type="match status" value="1"/>
</dbReference>
<feature type="transmembrane region" description="Helical" evidence="15">
    <location>
        <begin position="353"/>
        <end position="375"/>
    </location>
</feature>
<comment type="subunit">
    <text evidence="3">Homodimer.</text>
</comment>
<dbReference type="PROSITE" id="PS00217">
    <property type="entry name" value="SUGAR_TRANSPORT_2"/>
    <property type="match status" value="1"/>
</dbReference>
<feature type="transmembrane region" description="Helical" evidence="15">
    <location>
        <begin position="139"/>
        <end position="158"/>
    </location>
</feature>
<dbReference type="PANTHER" id="PTHR48022:SF2">
    <property type="entry name" value="PLASTIDIC GLUCOSE TRANSPORTER 4"/>
    <property type="match status" value="1"/>
</dbReference>
<evidence type="ECO:0000256" key="8">
    <source>
        <dbReference type="ARBA" id="ARBA00044648"/>
    </source>
</evidence>
<evidence type="ECO:0000256" key="3">
    <source>
        <dbReference type="ARBA" id="ARBA00011738"/>
    </source>
</evidence>
<dbReference type="SUPFAM" id="SSF103473">
    <property type="entry name" value="MFS general substrate transporter"/>
    <property type="match status" value="1"/>
</dbReference>
<evidence type="ECO:0000256" key="10">
    <source>
        <dbReference type="ARBA" id="ARBA00044662"/>
    </source>
</evidence>
<feature type="transmembrane region" description="Helical" evidence="15">
    <location>
        <begin position="83"/>
        <end position="100"/>
    </location>
</feature>
<dbReference type="EMBL" id="HBHK01024553">
    <property type="protein sequence ID" value="CAD9703919.1"/>
    <property type="molecule type" value="Transcribed_RNA"/>
</dbReference>
<dbReference type="PRINTS" id="PR00171">
    <property type="entry name" value="SUGRTRNSPORT"/>
</dbReference>
<evidence type="ECO:0000256" key="1">
    <source>
        <dbReference type="ARBA" id="ARBA00004141"/>
    </source>
</evidence>
<feature type="transmembrane region" description="Helical" evidence="15">
    <location>
        <begin position="387"/>
        <end position="412"/>
    </location>
</feature>
<dbReference type="PROSITE" id="PS50850">
    <property type="entry name" value="MFS"/>
    <property type="match status" value="1"/>
</dbReference>
<comment type="catalytic activity">
    <reaction evidence="10">
        <text>D-mannose(out) = D-mannose(in)</text>
        <dbReference type="Rhea" id="RHEA:78391"/>
        <dbReference type="ChEBI" id="CHEBI:4208"/>
    </reaction>
    <physiologicalReaction direction="left-to-right" evidence="10">
        <dbReference type="Rhea" id="RHEA:78392"/>
    </physiologicalReaction>
</comment>
<dbReference type="AlphaFoldDB" id="A0A7S2WRU3"/>
<dbReference type="GO" id="GO:0016020">
    <property type="term" value="C:membrane"/>
    <property type="evidence" value="ECO:0007669"/>
    <property type="project" value="UniProtKB-SubCell"/>
</dbReference>
<evidence type="ECO:0000256" key="15">
    <source>
        <dbReference type="SAM" id="Phobius"/>
    </source>
</evidence>
<reference evidence="17" key="1">
    <citation type="submission" date="2021-01" db="EMBL/GenBank/DDBJ databases">
        <authorList>
            <person name="Corre E."/>
            <person name="Pelletier E."/>
            <person name="Niang G."/>
            <person name="Scheremetjew M."/>
            <person name="Finn R."/>
            <person name="Kale V."/>
            <person name="Holt S."/>
            <person name="Cochrane G."/>
            <person name="Meng A."/>
            <person name="Brown T."/>
            <person name="Cohen L."/>
        </authorList>
    </citation>
    <scope>NUCLEOTIDE SEQUENCE</scope>
    <source>
        <strain evidence="17">NY070348D</strain>
    </source>
</reference>
<dbReference type="NCBIfam" id="TIGR00879">
    <property type="entry name" value="SP"/>
    <property type="match status" value="1"/>
</dbReference>